<dbReference type="PRINTS" id="PR00869">
    <property type="entry name" value="DNAPOLX"/>
</dbReference>
<dbReference type="InterPro" id="IPR002008">
    <property type="entry name" value="DNA_pol_X_beta-like"/>
</dbReference>
<dbReference type="OrthoDB" id="205514at2759"/>
<dbReference type="Gene3D" id="3.30.210.10">
    <property type="entry name" value="DNA polymerase, thumb domain"/>
    <property type="match status" value="1"/>
</dbReference>
<keyword evidence="4 13" id="KW-0548">Nucleotidyltransferase</keyword>
<keyword evidence="10 13" id="KW-0539">Nucleus</keyword>
<dbReference type="SMART" id="SM00483">
    <property type="entry name" value="POLXc"/>
    <property type="match status" value="1"/>
</dbReference>
<evidence type="ECO:0000313" key="15">
    <source>
        <dbReference type="EMBL" id="KAF0391073.1"/>
    </source>
</evidence>
<evidence type="ECO:0000256" key="4">
    <source>
        <dbReference type="ARBA" id="ARBA00022695"/>
    </source>
</evidence>
<dbReference type="GO" id="GO:0006303">
    <property type="term" value="P:double-strand break repair via nonhomologous end joining"/>
    <property type="evidence" value="ECO:0007669"/>
    <property type="project" value="TreeGrafter"/>
</dbReference>
<dbReference type="EMBL" id="WTPW01002230">
    <property type="protein sequence ID" value="KAF0391073.1"/>
    <property type="molecule type" value="Genomic_DNA"/>
</dbReference>
<evidence type="ECO:0000256" key="6">
    <source>
        <dbReference type="ARBA" id="ARBA00022763"/>
    </source>
</evidence>
<dbReference type="EC" id="2.7.7.7" evidence="13"/>
<dbReference type="Gene3D" id="3.30.460.10">
    <property type="entry name" value="Beta Polymerase, domain 2"/>
    <property type="match status" value="1"/>
</dbReference>
<evidence type="ECO:0000256" key="8">
    <source>
        <dbReference type="ARBA" id="ARBA00022932"/>
    </source>
</evidence>
<dbReference type="InterPro" id="IPR029398">
    <property type="entry name" value="PolB_thumb"/>
</dbReference>
<dbReference type="GO" id="GO:0046872">
    <property type="term" value="F:metal ion binding"/>
    <property type="evidence" value="ECO:0007669"/>
    <property type="project" value="UniProtKB-UniRule"/>
</dbReference>
<protein>
    <recommendedName>
        <fullName evidence="13">DNA polymerase</fullName>
        <ecNumber evidence="13">2.7.7.7</ecNumber>
    </recommendedName>
</protein>
<name>A0A8H4A260_GIGMA</name>
<dbReference type="SUPFAM" id="SSF47802">
    <property type="entry name" value="DNA polymerase beta, N-terminal domain-like"/>
    <property type="match status" value="1"/>
</dbReference>
<evidence type="ECO:0000256" key="11">
    <source>
        <dbReference type="ARBA" id="ARBA00049244"/>
    </source>
</evidence>
<comment type="cofactor">
    <cofactor evidence="1">
        <name>Mg(2+)</name>
        <dbReference type="ChEBI" id="CHEBI:18420"/>
    </cofactor>
</comment>
<dbReference type="InterPro" id="IPR037160">
    <property type="entry name" value="DNA_Pol_thumb_sf"/>
</dbReference>
<dbReference type="InterPro" id="IPR022312">
    <property type="entry name" value="DNA_pol_X"/>
</dbReference>
<dbReference type="InterPro" id="IPR002054">
    <property type="entry name" value="DNA-dir_DNA_pol_X"/>
</dbReference>
<dbReference type="Proteomes" id="UP000439903">
    <property type="component" value="Unassembled WGS sequence"/>
</dbReference>
<comment type="similarity">
    <text evidence="13">Belongs to the DNA polymerase type-X family.</text>
</comment>
<keyword evidence="9 13" id="KW-0234">DNA repair</keyword>
<evidence type="ECO:0000256" key="10">
    <source>
        <dbReference type="ARBA" id="ARBA00023242"/>
    </source>
</evidence>
<evidence type="ECO:0000256" key="9">
    <source>
        <dbReference type="ARBA" id="ARBA00023204"/>
    </source>
</evidence>
<keyword evidence="3 13" id="KW-0808">Transferase</keyword>
<keyword evidence="7" id="KW-0460">Magnesium</keyword>
<dbReference type="GO" id="GO:0003677">
    <property type="term" value="F:DNA binding"/>
    <property type="evidence" value="ECO:0007669"/>
    <property type="project" value="UniProtKB-UniRule"/>
</dbReference>
<comment type="subcellular location">
    <subcellularLocation>
        <location evidence="2 13">Nucleus</location>
    </subcellularLocation>
</comment>
<dbReference type="GO" id="GO:0003887">
    <property type="term" value="F:DNA-directed DNA polymerase activity"/>
    <property type="evidence" value="ECO:0007669"/>
    <property type="project" value="UniProtKB-UniRule"/>
</dbReference>
<accession>A0A8H4A260</accession>
<evidence type="ECO:0000256" key="2">
    <source>
        <dbReference type="ARBA" id="ARBA00004123"/>
    </source>
</evidence>
<dbReference type="Gene3D" id="1.10.150.20">
    <property type="entry name" value="5' to 3' exonuclease, C-terminal subdomain"/>
    <property type="match status" value="1"/>
</dbReference>
<dbReference type="Pfam" id="PF14792">
    <property type="entry name" value="DNA_pol_B_palm"/>
    <property type="match status" value="1"/>
</dbReference>
<evidence type="ECO:0000256" key="3">
    <source>
        <dbReference type="ARBA" id="ARBA00022679"/>
    </source>
</evidence>
<evidence type="ECO:0000256" key="7">
    <source>
        <dbReference type="ARBA" id="ARBA00022842"/>
    </source>
</evidence>
<evidence type="ECO:0000256" key="5">
    <source>
        <dbReference type="ARBA" id="ARBA00022723"/>
    </source>
</evidence>
<organism evidence="15 16">
    <name type="scientific">Gigaspora margarita</name>
    <dbReference type="NCBI Taxonomy" id="4874"/>
    <lineage>
        <taxon>Eukaryota</taxon>
        <taxon>Fungi</taxon>
        <taxon>Fungi incertae sedis</taxon>
        <taxon>Mucoromycota</taxon>
        <taxon>Glomeromycotina</taxon>
        <taxon>Glomeromycetes</taxon>
        <taxon>Diversisporales</taxon>
        <taxon>Gigasporaceae</taxon>
        <taxon>Gigaspora</taxon>
    </lineage>
</organism>
<dbReference type="Gene3D" id="1.10.150.110">
    <property type="entry name" value="DNA polymerase beta, N-terminal domain-like"/>
    <property type="match status" value="1"/>
</dbReference>
<dbReference type="CDD" id="cd00141">
    <property type="entry name" value="NT_POLXc"/>
    <property type="match status" value="1"/>
</dbReference>
<keyword evidence="8 13" id="KW-0239">DNA-directed DNA polymerase</keyword>
<dbReference type="PANTHER" id="PTHR11276">
    <property type="entry name" value="DNA POLYMERASE TYPE-X FAMILY MEMBER"/>
    <property type="match status" value="1"/>
</dbReference>
<comment type="catalytic activity">
    <reaction evidence="11 13">
        <text>DNA(n) + a 2'-deoxyribonucleoside 5'-triphosphate = DNA(n+1) + diphosphate</text>
        <dbReference type="Rhea" id="RHEA:22508"/>
        <dbReference type="Rhea" id="RHEA-COMP:17339"/>
        <dbReference type="Rhea" id="RHEA-COMP:17340"/>
        <dbReference type="ChEBI" id="CHEBI:33019"/>
        <dbReference type="ChEBI" id="CHEBI:61560"/>
        <dbReference type="ChEBI" id="CHEBI:173112"/>
        <dbReference type="EC" id="2.7.7.7"/>
    </reaction>
</comment>
<feature type="domain" description="DNA-directed DNA polymerase X" evidence="14">
    <location>
        <begin position="61"/>
        <end position="388"/>
    </location>
</feature>
<dbReference type="PRINTS" id="PR00870">
    <property type="entry name" value="DNAPOLXBETA"/>
</dbReference>
<dbReference type="AlphaFoldDB" id="A0A8H4A260"/>
<evidence type="ECO:0000256" key="1">
    <source>
        <dbReference type="ARBA" id="ARBA00001946"/>
    </source>
</evidence>
<dbReference type="Pfam" id="PF14791">
    <property type="entry name" value="DNA_pol_B_thumb"/>
    <property type="match status" value="1"/>
</dbReference>
<evidence type="ECO:0000256" key="13">
    <source>
        <dbReference type="RuleBase" id="RU366014"/>
    </source>
</evidence>
<dbReference type="GO" id="GO:0006284">
    <property type="term" value="P:base-excision repair"/>
    <property type="evidence" value="ECO:0007669"/>
    <property type="project" value="TreeGrafter"/>
</dbReference>
<proteinExistence type="inferred from homology"/>
<keyword evidence="5" id="KW-0479">Metal-binding</keyword>
<dbReference type="SUPFAM" id="SSF81585">
    <property type="entry name" value="PsbU/PolX domain-like"/>
    <property type="match status" value="1"/>
</dbReference>
<comment type="function">
    <text evidence="13">DNA polymerase that functions in several pathways of DNA repair. Involved in base excision repair (BER) responsible for repair of lesions that give rise to abasic (AP) sites in DNA. Also contributes to DNA double-strand break repair by non-homologous end joining and homologous recombination. Has both template-dependent and template-independent (terminal transferase) DNA polymerase activities. Has also a 5'-deoxyribose-5-phosphate lyase (dRP lyase) activity.</text>
</comment>
<evidence type="ECO:0000259" key="14">
    <source>
        <dbReference type="SMART" id="SM00483"/>
    </source>
</evidence>
<dbReference type="InterPro" id="IPR028207">
    <property type="entry name" value="DNA_pol_B_palm_palm"/>
</dbReference>
<dbReference type="SUPFAM" id="SSF81301">
    <property type="entry name" value="Nucleotidyltransferase"/>
    <property type="match status" value="1"/>
</dbReference>
<dbReference type="PANTHER" id="PTHR11276:SF42">
    <property type="entry name" value="DNA POLYMERASE BETA"/>
    <property type="match status" value="1"/>
</dbReference>
<evidence type="ECO:0000256" key="12">
    <source>
        <dbReference type="PIRSR" id="PIRSR622312-50"/>
    </source>
</evidence>
<sequence>MTFQQLVFIVKRALLASEVLPIIRPKYFHKLTNEITKTVAIKNDFSVKAPLANNTTEPFVNLNENITKVLKALEEKEKKAGDIYRERAYRTAIESISIYSKRITSGEEARKLKGVGNGISTKIDEILKTGTCSQLWENDSDERNLINLFTKLPKIGRVKAKKLIDKGCKSLEDVANELESDSFTRIIIRHLEELDKEIPRCELKSLQSYITQSLSTLDMRFISEACGSFRRGADTSKELNMLTTHPDFMSTTEKVSTAREIFLKPVLNHLKGTGFCIDYISKGQMKYNAICQLPSLDPGAEPYLHRRVEFWFVPYDQFCLAKLWWTGDDEFYKYLQKKARDKNYHLTDTVFAIIDPNTGTIGQSIQVRDEKDVFDRLGINYYHPVSRNWKN</sequence>
<dbReference type="GO" id="GO:0005634">
    <property type="term" value="C:nucleus"/>
    <property type="evidence" value="ECO:0007669"/>
    <property type="project" value="UniProtKB-SubCell"/>
</dbReference>
<dbReference type="InterPro" id="IPR027421">
    <property type="entry name" value="DNA_pol_lamdba_lyase_dom_sf"/>
</dbReference>
<dbReference type="InterPro" id="IPR043519">
    <property type="entry name" value="NT_sf"/>
</dbReference>
<evidence type="ECO:0000313" key="16">
    <source>
        <dbReference type="Proteomes" id="UP000439903"/>
    </source>
</evidence>
<reference evidence="15 16" key="1">
    <citation type="journal article" date="2019" name="Environ. Microbiol.">
        <title>At the nexus of three kingdoms: the genome of the mycorrhizal fungus Gigaspora margarita provides insights into plant, endobacterial and fungal interactions.</title>
        <authorList>
            <person name="Venice F."/>
            <person name="Ghignone S."/>
            <person name="Salvioli di Fossalunga A."/>
            <person name="Amselem J."/>
            <person name="Novero M."/>
            <person name="Xianan X."/>
            <person name="Sedzielewska Toro K."/>
            <person name="Morin E."/>
            <person name="Lipzen A."/>
            <person name="Grigoriev I.V."/>
            <person name="Henrissat B."/>
            <person name="Martin F.M."/>
            <person name="Bonfante P."/>
        </authorList>
    </citation>
    <scope>NUCLEOTIDE SEQUENCE [LARGE SCALE GENOMIC DNA]</scope>
    <source>
        <strain evidence="15 16">BEG34</strain>
    </source>
</reference>
<feature type="active site" description="Nucleophile; Schiff-base intermediate with DNA; for 5'-dRP lyase activity" evidence="12">
    <location>
        <position position="122"/>
    </location>
</feature>
<keyword evidence="6 13" id="KW-0227">DNA damage</keyword>
<keyword evidence="16" id="KW-1185">Reference proteome</keyword>
<dbReference type="Pfam" id="PF14716">
    <property type="entry name" value="HHH_8"/>
    <property type="match status" value="1"/>
</dbReference>
<gene>
    <name evidence="15" type="ORF">F8M41_010792</name>
</gene>
<dbReference type="InterPro" id="IPR010996">
    <property type="entry name" value="HHH_MUS81"/>
</dbReference>
<comment type="caution">
    <text evidence="15">The sequence shown here is derived from an EMBL/GenBank/DDBJ whole genome shotgun (WGS) entry which is preliminary data.</text>
</comment>